<feature type="domain" description="Methyl-accepting transducer" evidence="8">
    <location>
        <begin position="292"/>
        <end position="549"/>
    </location>
</feature>
<accession>A0ABT3WZU2</accession>
<dbReference type="SMART" id="SM00304">
    <property type="entry name" value="HAMP"/>
    <property type="match status" value="2"/>
</dbReference>
<gene>
    <name evidence="10" type="ORF">OS242_04660</name>
</gene>
<dbReference type="PANTHER" id="PTHR32089">
    <property type="entry name" value="METHYL-ACCEPTING CHEMOTAXIS PROTEIN MCPB"/>
    <property type="match status" value="1"/>
</dbReference>
<evidence type="ECO:0000313" key="11">
    <source>
        <dbReference type="Proteomes" id="UP001208017"/>
    </source>
</evidence>
<evidence type="ECO:0000256" key="7">
    <source>
        <dbReference type="SAM" id="Phobius"/>
    </source>
</evidence>
<evidence type="ECO:0000256" key="4">
    <source>
        <dbReference type="ARBA" id="ARBA00023224"/>
    </source>
</evidence>
<evidence type="ECO:0000256" key="3">
    <source>
        <dbReference type="ARBA" id="ARBA00023136"/>
    </source>
</evidence>
<evidence type="ECO:0000259" key="8">
    <source>
        <dbReference type="PROSITE" id="PS50111"/>
    </source>
</evidence>
<dbReference type="EMBL" id="JAPMLT010000002">
    <property type="protein sequence ID" value="MCX7569243.1"/>
    <property type="molecule type" value="Genomic_DNA"/>
</dbReference>
<dbReference type="RefSeq" id="WP_267150493.1">
    <property type="nucleotide sequence ID" value="NZ_JAPMLT010000002.1"/>
</dbReference>
<dbReference type="PRINTS" id="PR00260">
    <property type="entry name" value="CHEMTRNSDUCR"/>
</dbReference>
<dbReference type="InterPro" id="IPR004090">
    <property type="entry name" value="Chemotax_Me-accpt_rcpt"/>
</dbReference>
<keyword evidence="4 6" id="KW-0807">Transducer</keyword>
<feature type="domain" description="HAMP" evidence="9">
    <location>
        <begin position="221"/>
        <end position="273"/>
    </location>
</feature>
<comment type="caution">
    <text evidence="10">The sequence shown here is derived from an EMBL/GenBank/DDBJ whole genome shotgun (WGS) entry which is preliminary data.</text>
</comment>
<evidence type="ECO:0000313" key="10">
    <source>
        <dbReference type="EMBL" id="MCX7569243.1"/>
    </source>
</evidence>
<proteinExistence type="inferred from homology"/>
<keyword evidence="11" id="KW-1185">Reference proteome</keyword>
<evidence type="ECO:0000256" key="6">
    <source>
        <dbReference type="PROSITE-ProRule" id="PRU00284"/>
    </source>
</evidence>
<dbReference type="PROSITE" id="PS50885">
    <property type="entry name" value="HAMP"/>
    <property type="match status" value="1"/>
</dbReference>
<dbReference type="SUPFAM" id="SSF58104">
    <property type="entry name" value="Methyl-accepting chemotaxis protein (MCP) signaling domain"/>
    <property type="match status" value="1"/>
</dbReference>
<dbReference type="Pfam" id="PF00672">
    <property type="entry name" value="HAMP"/>
    <property type="match status" value="1"/>
</dbReference>
<dbReference type="Pfam" id="PF00015">
    <property type="entry name" value="MCPsignal"/>
    <property type="match status" value="1"/>
</dbReference>
<evidence type="ECO:0000256" key="5">
    <source>
        <dbReference type="ARBA" id="ARBA00029447"/>
    </source>
</evidence>
<dbReference type="Gene3D" id="1.10.287.950">
    <property type="entry name" value="Methyl-accepting chemotaxis protein"/>
    <property type="match status" value="1"/>
</dbReference>
<reference evidence="10 11" key="1">
    <citation type="submission" date="2022-11" db="EMBL/GenBank/DDBJ databases">
        <title>Study of microbial diversity in lake waters.</title>
        <authorList>
            <person name="Zhang J."/>
        </authorList>
    </citation>
    <scope>NUCLEOTIDE SEQUENCE [LARGE SCALE GENOMIC DNA]</scope>
    <source>
        <strain evidence="10 11">DT12</strain>
    </source>
</reference>
<name>A0ABT3WZU2_9BACL</name>
<comment type="subcellular location">
    <subcellularLocation>
        <location evidence="1">Cell membrane</location>
    </subcellularLocation>
</comment>
<dbReference type="InterPro" id="IPR029151">
    <property type="entry name" value="Sensor-like_sf"/>
</dbReference>
<protein>
    <submittedName>
        <fullName evidence="10">Methyl-accepting chemotaxis protein</fullName>
    </submittedName>
</protein>
<feature type="transmembrane region" description="Helical" evidence="7">
    <location>
        <begin position="15"/>
        <end position="35"/>
    </location>
</feature>
<dbReference type="PROSITE" id="PS50111">
    <property type="entry name" value="CHEMOTAXIS_TRANSDUC_2"/>
    <property type="match status" value="1"/>
</dbReference>
<evidence type="ECO:0000259" key="9">
    <source>
        <dbReference type="PROSITE" id="PS50885"/>
    </source>
</evidence>
<keyword evidence="7" id="KW-1133">Transmembrane helix</keyword>
<dbReference type="Proteomes" id="UP001208017">
    <property type="component" value="Unassembled WGS sequence"/>
</dbReference>
<evidence type="ECO:0000256" key="1">
    <source>
        <dbReference type="ARBA" id="ARBA00004236"/>
    </source>
</evidence>
<organism evidence="10 11">
    <name type="scientific">Tumebacillus lacus</name>
    <dbReference type="NCBI Taxonomy" id="2995335"/>
    <lineage>
        <taxon>Bacteria</taxon>
        <taxon>Bacillati</taxon>
        <taxon>Bacillota</taxon>
        <taxon>Bacilli</taxon>
        <taxon>Bacillales</taxon>
        <taxon>Alicyclobacillaceae</taxon>
        <taxon>Tumebacillus</taxon>
    </lineage>
</organism>
<dbReference type="InterPro" id="IPR003660">
    <property type="entry name" value="HAMP_dom"/>
</dbReference>
<dbReference type="CDD" id="cd11386">
    <property type="entry name" value="MCP_signal"/>
    <property type="match status" value="1"/>
</dbReference>
<dbReference type="CDD" id="cd06225">
    <property type="entry name" value="HAMP"/>
    <property type="match status" value="1"/>
</dbReference>
<dbReference type="InterPro" id="IPR004089">
    <property type="entry name" value="MCPsignal_dom"/>
</dbReference>
<keyword evidence="7" id="KW-0812">Transmembrane</keyword>
<dbReference type="SUPFAM" id="SSF103190">
    <property type="entry name" value="Sensory domain-like"/>
    <property type="match status" value="1"/>
</dbReference>
<evidence type="ECO:0000256" key="2">
    <source>
        <dbReference type="ARBA" id="ARBA00022475"/>
    </source>
</evidence>
<keyword evidence="3 7" id="KW-0472">Membrane</keyword>
<comment type="similarity">
    <text evidence="5">Belongs to the methyl-accepting chemotaxis (MCP) protein family.</text>
</comment>
<dbReference type="SMART" id="SM00283">
    <property type="entry name" value="MA"/>
    <property type="match status" value="1"/>
</dbReference>
<dbReference type="PANTHER" id="PTHR32089:SF112">
    <property type="entry name" value="LYSOZYME-LIKE PROTEIN-RELATED"/>
    <property type="match status" value="1"/>
</dbReference>
<sequence>MSVTMKKQRSIRTKIIVPMMLILLVVVVANGLFTYKTMMDTVESTISEYTVSVAERIANSIDQEAYTAFLADPQEDERYWKVRNQLNEWREKNGSLYVYTLAAENKKLTILIDGQPKGSDVASEIGAPTTATTFEDVSAVLEGGTSTTPVVHDEEYGDYLSAFVPIRDGSGKVIGILGVDTGADRVEEISKRVMSEKLPLMALVNVLLILVAAAVVIYVSRSISRPILEIAQQTRKVGEGDLSVEVPVRSQDEIGELAQHFNLMLGNLRELLLDVNHTSSELAAASQQLTAGTSESEQAVQHAALTLEQLTQGADLQMGIVSQTQTVVERMAKDVGQIAARAQAVASRAGNASDLSQEGFEAVTRSIRQMQSIQTSVNRSASSMTTLSDQTDQIGALVASITAIAGQTNLLALNAAIEAARAGEQGKGFAVVADEVRKLAEQTSGFAQQITGSISLVQQTLDQSVGQMEQSLTDVQSGIEAVQHTGELFDQIKTTVQDVTSEVQDVTGAVRGLSDGTGAVVQAFRQVEQATNESASGTHSISASTEQLLAALEEIASSAASLTRMAEKLDEKIQRFHL</sequence>
<feature type="transmembrane region" description="Helical" evidence="7">
    <location>
        <begin position="200"/>
        <end position="219"/>
    </location>
</feature>
<dbReference type="Gene3D" id="6.10.340.10">
    <property type="match status" value="1"/>
</dbReference>
<keyword evidence="2" id="KW-1003">Cell membrane</keyword>